<dbReference type="EMBL" id="JAHKSW010000005">
    <property type="protein sequence ID" value="KAG7332689.1"/>
    <property type="molecule type" value="Genomic_DNA"/>
</dbReference>
<sequence length="75" mass="8390">MYERSNADQSVYRRVRAAIAAPRPARSAQRCTQKKLKNSHPDAAETCQDLAQTTHTEKPKSCGSNCCTLNTDMNY</sequence>
<organism evidence="1 2">
    <name type="scientific">Hemibagrus wyckioides</name>
    <dbReference type="NCBI Taxonomy" id="337641"/>
    <lineage>
        <taxon>Eukaryota</taxon>
        <taxon>Metazoa</taxon>
        <taxon>Chordata</taxon>
        <taxon>Craniata</taxon>
        <taxon>Vertebrata</taxon>
        <taxon>Euteleostomi</taxon>
        <taxon>Actinopterygii</taxon>
        <taxon>Neopterygii</taxon>
        <taxon>Teleostei</taxon>
        <taxon>Ostariophysi</taxon>
        <taxon>Siluriformes</taxon>
        <taxon>Bagridae</taxon>
        <taxon>Hemibagrus</taxon>
    </lineage>
</organism>
<comment type="caution">
    <text evidence="1">The sequence shown here is derived from an EMBL/GenBank/DDBJ whole genome shotgun (WGS) entry which is preliminary data.</text>
</comment>
<evidence type="ECO:0000313" key="1">
    <source>
        <dbReference type="EMBL" id="KAG7332689.1"/>
    </source>
</evidence>
<evidence type="ECO:0000313" key="2">
    <source>
        <dbReference type="Proteomes" id="UP000824219"/>
    </source>
</evidence>
<dbReference type="Proteomes" id="UP000824219">
    <property type="component" value="Linkage Group LG05"/>
</dbReference>
<proteinExistence type="predicted"/>
<reference evidence="1 2" key="1">
    <citation type="submission" date="2021-06" db="EMBL/GenBank/DDBJ databases">
        <title>Chromosome-level genome assembly of the red-tail catfish (Hemibagrus wyckioides).</title>
        <authorList>
            <person name="Shao F."/>
        </authorList>
    </citation>
    <scope>NUCLEOTIDE SEQUENCE [LARGE SCALE GENOMIC DNA]</scope>
    <source>
        <strain evidence="1">EC202008001</strain>
        <tissue evidence="1">Blood</tissue>
    </source>
</reference>
<dbReference type="AlphaFoldDB" id="A0A9D3SUT4"/>
<keyword evidence="2" id="KW-1185">Reference proteome</keyword>
<protein>
    <submittedName>
        <fullName evidence="1">Uncharacterized protein</fullName>
    </submittedName>
</protein>
<gene>
    <name evidence="1" type="ORF">KOW79_004523</name>
</gene>
<name>A0A9D3SUT4_9TELE</name>
<accession>A0A9D3SUT4</accession>